<keyword evidence="7 12" id="KW-0274">FAD</keyword>
<dbReference type="BRENDA" id="1.1.5.9">
    <property type="organism ID" value="6211"/>
</dbReference>
<dbReference type="GO" id="GO:0050660">
    <property type="term" value="F:flavin adenine dinucleotide binding"/>
    <property type="evidence" value="ECO:0007669"/>
    <property type="project" value="InterPro"/>
</dbReference>
<evidence type="ECO:0000256" key="7">
    <source>
        <dbReference type="ARBA" id="ARBA00022827"/>
    </source>
</evidence>
<accession>A0A1E1GL61</accession>
<evidence type="ECO:0000256" key="13">
    <source>
        <dbReference type="RuleBase" id="RU003968"/>
    </source>
</evidence>
<keyword evidence="5" id="KW-0134">Cell wall</keyword>
<evidence type="ECO:0000256" key="4">
    <source>
        <dbReference type="ARBA" id="ARBA00011738"/>
    </source>
</evidence>
<evidence type="ECO:0000256" key="1">
    <source>
        <dbReference type="ARBA" id="ARBA00001974"/>
    </source>
</evidence>
<comment type="catalytic activity">
    <reaction evidence="9">
        <text>beta-D-glucose + O2 = D-glucono-1,5-lactone + H2O2</text>
        <dbReference type="Rhea" id="RHEA:11428"/>
        <dbReference type="ChEBI" id="CHEBI:15379"/>
        <dbReference type="ChEBI" id="CHEBI:15903"/>
        <dbReference type="ChEBI" id="CHEBI:16217"/>
        <dbReference type="ChEBI" id="CHEBI:16240"/>
        <dbReference type="EC" id="1.1.3.4"/>
    </reaction>
    <physiologicalReaction direction="left-to-right" evidence="9">
        <dbReference type="Rhea" id="RHEA:11429"/>
    </physiologicalReaction>
</comment>
<dbReference type="InterPro" id="IPR007867">
    <property type="entry name" value="GMC_OxRtase_C"/>
</dbReference>
<dbReference type="Gene3D" id="3.50.50.60">
    <property type="entry name" value="FAD/NAD(P)-binding domain"/>
    <property type="match status" value="1"/>
</dbReference>
<keyword evidence="14" id="KW-0732">Signal</keyword>
<evidence type="ECO:0000256" key="14">
    <source>
        <dbReference type="SAM" id="SignalP"/>
    </source>
</evidence>
<keyword evidence="5" id="KW-0964">Secreted</keyword>
<dbReference type="PANTHER" id="PTHR11552:SF201">
    <property type="entry name" value="GLUCOSE-METHANOL-CHOLINE OXIDOREDUCTASE N-TERMINAL DOMAIN-CONTAINING PROTEIN"/>
    <property type="match status" value="1"/>
</dbReference>
<evidence type="ECO:0000256" key="10">
    <source>
        <dbReference type="ARBA" id="ARBA00049722"/>
    </source>
</evidence>
<feature type="signal peptide" evidence="14">
    <location>
        <begin position="1"/>
        <end position="17"/>
    </location>
</feature>
<sequence>MLRRTVGILAVLSLASAAPLCQTASSSYDYIVVGGGTSGLVVANRLSENPNVSVLVIEAGDSVYNNANVTNVNGYGLAFGTPIDWQYQSTNQTYAGNTRQTLRAGKALGGTSTINGMAYTRAQDVQIDAWAAIGNDGWDWSSLWPYYLKSEAFTAPNQTQRAAGASYNPAYHGVTGPLHVGFIEMQPNNLSSILNQTYQALGVPWTEDVNGGKMRGYNFFPSTVDDAADVREDAARAYYYPFESRPNLRVMLNTLANRIVWKNETSGGNVTADGVEVTPLNGTVCRIQANNEVILSAGSLRSPGILELSGVGNPSILNKYNIPVKVNLPTVGENMQDQMYNDASAEGYSAIAGTKSVAYPSVTDLFGNRTSAVAASVQNQLAQYAEAAANQSQGTMKASDLQRLFQIQYDLIFKQEVPIAEIITYPTGNTLAAGYWGLLPFARGSVHIASADPTVQPVINPNYFMFDWDVQQQIGTAKFIRNLYKTAPLSSLVKNETEPGSAVPEGASDSVWEAWLKETYRSNFHPVGTAAIMPRSIGGVVDERLRVYGTANVRVVDASVLPFQICGHLTSTLYAVAERASDFLKEDAARLGN</sequence>
<dbReference type="Pfam" id="PF05199">
    <property type="entry name" value="GMC_oxred_C"/>
    <property type="match status" value="1"/>
</dbReference>
<keyword evidence="8" id="KW-0560">Oxidoreductase</keyword>
<feature type="active site" description="Proton acceptor" evidence="11">
    <location>
        <position position="568"/>
    </location>
</feature>
<feature type="chain" id="PRO_5009113710" description="glucose oxidase" evidence="14">
    <location>
        <begin position="18"/>
        <end position="593"/>
    </location>
</feature>
<dbReference type="EMBL" id="LC069047">
    <property type="protein sequence ID" value="BAV89805.1"/>
    <property type="molecule type" value="Genomic_DNA"/>
</dbReference>
<dbReference type="SUPFAM" id="SSF51905">
    <property type="entry name" value="FAD/NAD(P)-binding domain"/>
    <property type="match status" value="1"/>
</dbReference>
<dbReference type="SUPFAM" id="SSF54373">
    <property type="entry name" value="FAD-linked reductases, C-terminal domain"/>
    <property type="match status" value="1"/>
</dbReference>
<evidence type="ECO:0000259" key="16">
    <source>
        <dbReference type="PROSITE" id="PS00624"/>
    </source>
</evidence>
<dbReference type="InterPro" id="IPR012132">
    <property type="entry name" value="GMC_OxRdtase"/>
</dbReference>
<dbReference type="SMR" id="A0A1E1GL61"/>
<evidence type="ECO:0000256" key="9">
    <source>
        <dbReference type="ARBA" id="ARBA00049435"/>
    </source>
</evidence>
<feature type="active site" description="Proton donor" evidence="11">
    <location>
        <position position="525"/>
    </location>
</feature>
<dbReference type="Gene3D" id="3.30.560.10">
    <property type="entry name" value="Glucose Oxidase, domain 3"/>
    <property type="match status" value="1"/>
</dbReference>
<dbReference type="PIRSF" id="PIRSF000137">
    <property type="entry name" value="Alcohol_oxidase"/>
    <property type="match status" value="1"/>
</dbReference>
<name>A0A1E1GL61_RASEM</name>
<dbReference type="GO" id="GO:0046562">
    <property type="term" value="F:beta-D-glucose oxidase activity"/>
    <property type="evidence" value="ECO:0007669"/>
    <property type="project" value="UniProtKB-EC"/>
</dbReference>
<keyword evidence="6 13" id="KW-0285">Flavoprotein</keyword>
<comment type="similarity">
    <text evidence="3 13">Belongs to the GMC oxidoreductase family.</text>
</comment>
<dbReference type="InterPro" id="IPR000172">
    <property type="entry name" value="GMC_OxRdtase_N"/>
</dbReference>
<dbReference type="PROSITE" id="PS00624">
    <property type="entry name" value="GMC_OXRED_2"/>
    <property type="match status" value="1"/>
</dbReference>
<feature type="binding site" evidence="12">
    <location>
        <position position="111"/>
    </location>
    <ligand>
        <name>FAD</name>
        <dbReference type="ChEBI" id="CHEBI:57692"/>
    </ligand>
</feature>
<evidence type="ECO:0000256" key="11">
    <source>
        <dbReference type="PIRSR" id="PIRSR000137-1"/>
    </source>
</evidence>
<dbReference type="PANTHER" id="PTHR11552">
    <property type="entry name" value="GLUCOSE-METHANOL-CHOLINE GMC OXIDOREDUCTASE"/>
    <property type="match status" value="1"/>
</dbReference>
<evidence type="ECO:0000256" key="12">
    <source>
        <dbReference type="PIRSR" id="PIRSR000137-2"/>
    </source>
</evidence>
<evidence type="ECO:0000256" key="6">
    <source>
        <dbReference type="ARBA" id="ARBA00022630"/>
    </source>
</evidence>
<protein>
    <recommendedName>
        <fullName evidence="10">glucose oxidase</fullName>
        <ecNumber evidence="10">1.1.3.4</ecNumber>
    </recommendedName>
</protein>
<dbReference type="Gene3D" id="4.10.450.10">
    <property type="entry name" value="Glucose Oxidase, domain 2"/>
    <property type="match status" value="1"/>
</dbReference>
<organism evidence="17">
    <name type="scientific">Rasamsonia emersonii</name>
    <name type="common">Thermophilic fungus</name>
    <name type="synonym">Talaromyces emersonii</name>
    <dbReference type="NCBI Taxonomy" id="68825"/>
    <lineage>
        <taxon>Eukaryota</taxon>
        <taxon>Fungi</taxon>
        <taxon>Dikarya</taxon>
        <taxon>Ascomycota</taxon>
        <taxon>Pezizomycotina</taxon>
        <taxon>Eurotiomycetes</taxon>
        <taxon>Eurotiomycetidae</taxon>
        <taxon>Eurotiales</taxon>
        <taxon>Trichocomaceae</taxon>
        <taxon>Rasamsonia</taxon>
    </lineage>
</organism>
<evidence type="ECO:0000256" key="8">
    <source>
        <dbReference type="ARBA" id="ARBA00023002"/>
    </source>
</evidence>
<evidence type="ECO:0000313" key="17">
    <source>
        <dbReference type="EMBL" id="BAV89805.1"/>
    </source>
</evidence>
<dbReference type="EC" id="1.1.3.4" evidence="10"/>
<reference evidence="17" key="1">
    <citation type="journal article" date="2017" name="Appl. Microbiol. Biotechnol.">
        <title>Identification and characterization of thermostable glucose dehydrogenases from thermophilic filamentous fungi.</title>
        <authorList>
            <person name="Ozawa K."/>
            <person name="Iwasa H."/>
            <person name="Sasaki N."/>
            <person name="Kinoshita N."/>
            <person name="Hiratsuka A."/>
            <person name="Yokoyama K."/>
        </authorList>
    </citation>
    <scope>NUCLEOTIDE SEQUENCE</scope>
    <source>
        <strain evidence="17">NBRC 31232</strain>
    </source>
</reference>
<gene>
    <name evidence="17" type="primary">fadgdh</name>
</gene>
<comment type="cofactor">
    <cofactor evidence="1 12">
        <name>FAD</name>
        <dbReference type="ChEBI" id="CHEBI:57692"/>
    </cofactor>
</comment>
<dbReference type="Pfam" id="PF00732">
    <property type="entry name" value="GMC_oxred_N"/>
    <property type="match status" value="1"/>
</dbReference>
<dbReference type="PROSITE" id="PS00623">
    <property type="entry name" value="GMC_OXRED_1"/>
    <property type="match status" value="1"/>
</dbReference>
<feature type="domain" description="Glucose-methanol-choline oxidoreductase N-terminal" evidence="15">
    <location>
        <begin position="105"/>
        <end position="128"/>
    </location>
</feature>
<evidence type="ECO:0000256" key="2">
    <source>
        <dbReference type="ARBA" id="ARBA00004191"/>
    </source>
</evidence>
<proteinExistence type="inferred from homology"/>
<dbReference type="InterPro" id="IPR036188">
    <property type="entry name" value="FAD/NAD-bd_sf"/>
</dbReference>
<feature type="binding site" evidence="12">
    <location>
        <begin position="37"/>
        <end position="38"/>
    </location>
    <ligand>
        <name>FAD</name>
        <dbReference type="ChEBI" id="CHEBI:57692"/>
    </ligand>
</feature>
<evidence type="ECO:0000256" key="5">
    <source>
        <dbReference type="ARBA" id="ARBA00022512"/>
    </source>
</evidence>
<feature type="domain" description="Glucose-methanol-choline oxidoreductase N-terminal" evidence="16">
    <location>
        <begin position="298"/>
        <end position="312"/>
    </location>
</feature>
<comment type="subcellular location">
    <subcellularLocation>
        <location evidence="2">Secreted</location>
        <location evidence="2">Cell wall</location>
    </subcellularLocation>
</comment>
<comment type="subunit">
    <text evidence="4">Homodimer.</text>
</comment>
<dbReference type="AlphaFoldDB" id="A0A1E1GL61"/>
<evidence type="ECO:0000256" key="3">
    <source>
        <dbReference type="ARBA" id="ARBA00010790"/>
    </source>
</evidence>
<evidence type="ECO:0000259" key="15">
    <source>
        <dbReference type="PROSITE" id="PS00623"/>
    </source>
</evidence>
<dbReference type="InterPro" id="IPR027424">
    <property type="entry name" value="Glucose_Oxidase_domain_2"/>
</dbReference>